<feature type="region of interest" description="Disordered" evidence="1">
    <location>
        <begin position="181"/>
        <end position="211"/>
    </location>
</feature>
<gene>
    <name evidence="2" type="ORF">CSSPJE1EN1_LOCUS7821</name>
</gene>
<feature type="compositionally biased region" description="Polar residues" evidence="1">
    <location>
        <begin position="181"/>
        <end position="190"/>
    </location>
</feature>
<feature type="region of interest" description="Disordered" evidence="1">
    <location>
        <begin position="125"/>
        <end position="168"/>
    </location>
</feature>
<protein>
    <recommendedName>
        <fullName evidence="4">VQ domain-containing protein</fullName>
    </recommendedName>
</protein>
<reference evidence="2" key="1">
    <citation type="submission" date="2024-02" db="EMBL/GenBank/DDBJ databases">
        <authorList>
            <consortium name="ELIXIR-Norway"/>
            <consortium name="Elixir Norway"/>
        </authorList>
    </citation>
    <scope>NUCLEOTIDE SEQUENCE</scope>
</reference>
<dbReference type="Proteomes" id="UP001497444">
    <property type="component" value="Chromosome 14"/>
</dbReference>
<evidence type="ECO:0000313" key="3">
    <source>
        <dbReference type="Proteomes" id="UP001497444"/>
    </source>
</evidence>
<feature type="compositionally biased region" description="Low complexity" evidence="1">
    <location>
        <begin position="66"/>
        <end position="75"/>
    </location>
</feature>
<organism evidence="2 3">
    <name type="scientific">Sphagnum jensenii</name>
    <dbReference type="NCBI Taxonomy" id="128206"/>
    <lineage>
        <taxon>Eukaryota</taxon>
        <taxon>Viridiplantae</taxon>
        <taxon>Streptophyta</taxon>
        <taxon>Embryophyta</taxon>
        <taxon>Bryophyta</taxon>
        <taxon>Sphagnophytina</taxon>
        <taxon>Sphagnopsida</taxon>
        <taxon>Sphagnales</taxon>
        <taxon>Sphagnaceae</taxon>
        <taxon>Sphagnum</taxon>
    </lineage>
</organism>
<proteinExistence type="predicted"/>
<evidence type="ECO:0000256" key="1">
    <source>
        <dbReference type="SAM" id="MobiDB-lite"/>
    </source>
</evidence>
<feature type="region of interest" description="Disordered" evidence="1">
    <location>
        <begin position="66"/>
        <end position="106"/>
    </location>
</feature>
<feature type="compositionally biased region" description="Polar residues" evidence="1">
    <location>
        <begin position="76"/>
        <end position="88"/>
    </location>
</feature>
<keyword evidence="3" id="KW-1185">Reference proteome</keyword>
<sequence length="399" mass="43554">MASADYGSGYRAVIKELGEWPSQLGHNSACAGIVTHAAASPASKYISRQQLVQQLLAQMATNDPRGAGRAAAAAGSTVSLESATSSQDESSKMLRNHGNASPTSFDATESCRLSTLVVLGSSGFHEPQTPWRSQTANQKHYEPSKTYEQAGWNPQRVPDQGSSYNDSLGMRRSFSASWENASPAASSWGNTREPKFLPESSTRRQHSRRVPTTTKLMVAKNSTEFRALVQKLTGLKTEICRHELAVGSTDHQQDATPTLEQQELQPMKLQRTATAIGDAAVTPIWWNMSSEEAGLNPAQLQLVTGIHAPHNNNIITTSTMPMDVDEYMVSSAAAAHEPRFNNSEVPTTTTTTGIINTSTTLNDIDHDQINAAVQDHDLLPYSQIEAMWQQQQQQQQQLH</sequence>
<dbReference type="EMBL" id="OZ020109">
    <property type="protein sequence ID" value="CAK9262343.1"/>
    <property type="molecule type" value="Genomic_DNA"/>
</dbReference>
<name>A0ABP0W6B6_9BRYO</name>
<evidence type="ECO:0000313" key="2">
    <source>
        <dbReference type="EMBL" id="CAK9262343.1"/>
    </source>
</evidence>
<evidence type="ECO:0008006" key="4">
    <source>
        <dbReference type="Google" id="ProtNLM"/>
    </source>
</evidence>
<accession>A0ABP0W6B6</accession>